<protein>
    <submittedName>
        <fullName evidence="3">Uncharacterized protein</fullName>
    </submittedName>
</protein>
<organism evidence="3 4">
    <name type="scientific">Streptomyces variegatus</name>
    <dbReference type="NCBI Taxonomy" id="284040"/>
    <lineage>
        <taxon>Bacteria</taxon>
        <taxon>Bacillati</taxon>
        <taxon>Actinomycetota</taxon>
        <taxon>Actinomycetes</taxon>
        <taxon>Kitasatosporales</taxon>
        <taxon>Streptomycetaceae</taxon>
        <taxon>Streptomyces</taxon>
    </lineage>
</organism>
<evidence type="ECO:0000256" key="1">
    <source>
        <dbReference type="SAM" id="MobiDB-lite"/>
    </source>
</evidence>
<dbReference type="STRING" id="284040.UK15_24265"/>
<feature type="region of interest" description="Disordered" evidence="1">
    <location>
        <begin position="44"/>
        <end position="67"/>
    </location>
</feature>
<evidence type="ECO:0000313" key="3">
    <source>
        <dbReference type="EMBL" id="KJK36821.1"/>
    </source>
</evidence>
<comment type="caution">
    <text evidence="3">The sequence shown here is derived from an EMBL/GenBank/DDBJ whole genome shotgun (WGS) entry which is preliminary data.</text>
</comment>
<evidence type="ECO:0000313" key="4">
    <source>
        <dbReference type="Proteomes" id="UP000034786"/>
    </source>
</evidence>
<name>A0A0M2GGR6_9ACTN</name>
<proteinExistence type="predicted"/>
<gene>
    <name evidence="3" type="ORF">UK15_24265</name>
</gene>
<keyword evidence="2" id="KW-0472">Membrane</keyword>
<keyword evidence="2" id="KW-0812">Transmembrane</keyword>
<dbReference type="RefSeq" id="WP_031140556.1">
    <property type="nucleotide sequence ID" value="NZ_JBMVBE010000002.1"/>
</dbReference>
<sequence length="80" mass="8720">MGTAGERRRTVWRRVVIAWAVVVAVAGGLTLWTQDAAEPRGPYVWEQTKPDETPDLPPCPTPPEEAGAAACAFGTWTRRS</sequence>
<keyword evidence="4" id="KW-1185">Reference proteome</keyword>
<evidence type="ECO:0000256" key="2">
    <source>
        <dbReference type="SAM" id="Phobius"/>
    </source>
</evidence>
<accession>A0A0M2GGR6</accession>
<feature type="transmembrane region" description="Helical" evidence="2">
    <location>
        <begin position="12"/>
        <end position="32"/>
    </location>
</feature>
<dbReference type="AlphaFoldDB" id="A0A0M2GGR6"/>
<dbReference type="PATRIC" id="fig|284040.3.peg.2802"/>
<dbReference type="EMBL" id="JYJH01000019">
    <property type="protein sequence ID" value="KJK36821.1"/>
    <property type="molecule type" value="Genomic_DNA"/>
</dbReference>
<keyword evidence="2" id="KW-1133">Transmembrane helix</keyword>
<reference evidence="4" key="1">
    <citation type="submission" date="2015-02" db="EMBL/GenBank/DDBJ databases">
        <authorList>
            <person name="Ju K.-S."/>
            <person name="Doroghazi J.R."/>
            <person name="Metcalf W."/>
        </authorList>
    </citation>
    <scope>NUCLEOTIDE SEQUENCE [LARGE SCALE GENOMIC DNA]</scope>
    <source>
        <strain evidence="4">NRRL B-16380</strain>
    </source>
</reference>
<dbReference type="Proteomes" id="UP000034786">
    <property type="component" value="Unassembled WGS sequence"/>
</dbReference>